<dbReference type="FunFam" id="1.10.10.60:FF:000007">
    <property type="entry name" value="Two-component response regulator"/>
    <property type="match status" value="1"/>
</dbReference>
<feature type="compositionally biased region" description="Acidic residues" evidence="7">
    <location>
        <begin position="256"/>
        <end position="272"/>
    </location>
</feature>
<evidence type="ECO:0000313" key="9">
    <source>
        <dbReference type="EMBL" id="WOG84893.1"/>
    </source>
</evidence>
<dbReference type="SUPFAM" id="SSF46689">
    <property type="entry name" value="Homeodomain-like"/>
    <property type="match status" value="1"/>
</dbReference>
<proteinExistence type="predicted"/>
<dbReference type="Pfam" id="PF00072">
    <property type="entry name" value="Response_reg"/>
    <property type="match status" value="1"/>
</dbReference>
<keyword evidence="5" id="KW-0539">Nucleus</keyword>
<evidence type="ECO:0000256" key="4">
    <source>
        <dbReference type="ARBA" id="ARBA00023163"/>
    </source>
</evidence>
<dbReference type="Gene3D" id="1.10.10.60">
    <property type="entry name" value="Homeodomain-like"/>
    <property type="match status" value="1"/>
</dbReference>
<keyword evidence="3" id="KW-0805">Transcription regulation</keyword>
<dbReference type="AlphaFoldDB" id="A0AAF0WB40"/>
<feature type="region of interest" description="Disordered" evidence="7">
    <location>
        <begin position="194"/>
        <end position="213"/>
    </location>
</feature>
<organism evidence="9 10">
    <name type="scientific">Daucus carota subsp. sativus</name>
    <name type="common">Carrot</name>
    <dbReference type="NCBI Taxonomy" id="79200"/>
    <lineage>
        <taxon>Eukaryota</taxon>
        <taxon>Viridiplantae</taxon>
        <taxon>Streptophyta</taxon>
        <taxon>Embryophyta</taxon>
        <taxon>Tracheophyta</taxon>
        <taxon>Spermatophyta</taxon>
        <taxon>Magnoliopsida</taxon>
        <taxon>eudicotyledons</taxon>
        <taxon>Gunneridae</taxon>
        <taxon>Pentapetalae</taxon>
        <taxon>asterids</taxon>
        <taxon>campanulids</taxon>
        <taxon>Apiales</taxon>
        <taxon>Apiaceae</taxon>
        <taxon>Apioideae</taxon>
        <taxon>Scandiceae</taxon>
        <taxon>Daucinae</taxon>
        <taxon>Daucus</taxon>
        <taxon>Daucus sect. Daucus</taxon>
    </lineage>
</organism>
<feature type="compositionally biased region" description="Low complexity" evidence="7">
    <location>
        <begin position="196"/>
        <end position="209"/>
    </location>
</feature>
<dbReference type="InterPro" id="IPR009057">
    <property type="entry name" value="Homeodomain-like_sf"/>
</dbReference>
<evidence type="ECO:0000256" key="7">
    <source>
        <dbReference type="SAM" id="MobiDB-lite"/>
    </source>
</evidence>
<dbReference type="PANTHER" id="PTHR43874">
    <property type="entry name" value="TWO-COMPONENT RESPONSE REGULATOR"/>
    <property type="match status" value="1"/>
</dbReference>
<dbReference type="Proteomes" id="UP000077755">
    <property type="component" value="Chromosome 1"/>
</dbReference>
<gene>
    <name evidence="9" type="ORF">DCAR_0104078</name>
</gene>
<feature type="domain" description="Response regulatory" evidence="8">
    <location>
        <begin position="3"/>
        <end position="127"/>
    </location>
</feature>
<evidence type="ECO:0000256" key="1">
    <source>
        <dbReference type="ARBA" id="ARBA00004123"/>
    </source>
</evidence>
<dbReference type="InterPro" id="IPR045279">
    <property type="entry name" value="ARR-like"/>
</dbReference>
<dbReference type="EMBL" id="CP093343">
    <property type="protein sequence ID" value="WOG84893.1"/>
    <property type="molecule type" value="Genomic_DNA"/>
</dbReference>
<name>A0AAF0WB40_DAUCS</name>
<keyword evidence="2" id="KW-0902">Two-component regulatory system</keyword>
<dbReference type="NCBIfam" id="TIGR01557">
    <property type="entry name" value="myb_SHAQKYF"/>
    <property type="match status" value="1"/>
</dbReference>
<dbReference type="GO" id="GO:0005634">
    <property type="term" value="C:nucleus"/>
    <property type="evidence" value="ECO:0007669"/>
    <property type="project" value="UniProtKB-SubCell"/>
</dbReference>
<feature type="region of interest" description="Disordered" evidence="7">
    <location>
        <begin position="244"/>
        <end position="272"/>
    </location>
</feature>
<sequence length="272" mass="30603">MFKILIVDDDSTCLIILKTFLQKWNYEVTAVKHPYDALSALRENSYDLVMSDVHMPNMNGYELQKHINEAFRLPVICEFLFPMIAYFDTEKTGKVMWSGGLHTRFVEALFILGYHRAVPKDLVQVMNVPGLTREQVASHLQKYRRFVKRMMDGTATEISMSQWIYMHCYSTVVNGNPHLMLINQVKEAQRTGNLEAPSAASNGSSSSGGLRILPPFNPAEDHDVFWDDIMNLVAAEDEVAGAADAMAVENSGGNDDNVDDIDDVDYDPAEDN</sequence>
<dbReference type="GO" id="GO:0009736">
    <property type="term" value="P:cytokinin-activated signaling pathway"/>
    <property type="evidence" value="ECO:0007669"/>
    <property type="project" value="InterPro"/>
</dbReference>
<evidence type="ECO:0000259" key="8">
    <source>
        <dbReference type="PROSITE" id="PS50110"/>
    </source>
</evidence>
<dbReference type="InterPro" id="IPR006447">
    <property type="entry name" value="Myb_dom_plants"/>
</dbReference>
<evidence type="ECO:0000256" key="6">
    <source>
        <dbReference type="PROSITE-ProRule" id="PRU00169"/>
    </source>
</evidence>
<comment type="subcellular location">
    <subcellularLocation>
        <location evidence="1">Nucleus</location>
    </subcellularLocation>
</comment>
<dbReference type="SMART" id="SM00448">
    <property type="entry name" value="REC"/>
    <property type="match status" value="1"/>
</dbReference>
<dbReference type="GO" id="GO:0003677">
    <property type="term" value="F:DNA binding"/>
    <property type="evidence" value="ECO:0007669"/>
    <property type="project" value="InterPro"/>
</dbReference>
<keyword evidence="6" id="KW-0597">Phosphoprotein</keyword>
<dbReference type="InterPro" id="IPR011006">
    <property type="entry name" value="CheY-like_superfamily"/>
</dbReference>
<evidence type="ECO:0000313" key="10">
    <source>
        <dbReference type="Proteomes" id="UP000077755"/>
    </source>
</evidence>
<keyword evidence="4" id="KW-0804">Transcription</keyword>
<dbReference type="Gene3D" id="3.40.50.2300">
    <property type="match status" value="1"/>
</dbReference>
<accession>A0AAF0WB40</accession>
<feature type="modified residue" description="4-aspartylphosphate" evidence="6">
    <location>
        <position position="52"/>
    </location>
</feature>
<reference evidence="9" key="1">
    <citation type="journal article" date="2016" name="Nat. Genet.">
        <title>A high-quality carrot genome assembly provides new insights into carotenoid accumulation and asterid genome evolution.</title>
        <authorList>
            <person name="Iorizzo M."/>
            <person name="Ellison S."/>
            <person name="Senalik D."/>
            <person name="Zeng P."/>
            <person name="Satapoomin P."/>
            <person name="Huang J."/>
            <person name="Bowman M."/>
            <person name="Iovene M."/>
            <person name="Sanseverino W."/>
            <person name="Cavagnaro P."/>
            <person name="Yildiz M."/>
            <person name="Macko-Podgorni A."/>
            <person name="Moranska E."/>
            <person name="Grzebelus E."/>
            <person name="Grzebelus D."/>
            <person name="Ashrafi H."/>
            <person name="Zheng Z."/>
            <person name="Cheng S."/>
            <person name="Spooner D."/>
            <person name="Van Deynze A."/>
            <person name="Simon P."/>
        </authorList>
    </citation>
    <scope>NUCLEOTIDE SEQUENCE</scope>
    <source>
        <tissue evidence="9">Leaf</tissue>
    </source>
</reference>
<protein>
    <recommendedName>
        <fullName evidence="8">Response regulatory domain-containing protein</fullName>
    </recommendedName>
</protein>
<dbReference type="SUPFAM" id="SSF52172">
    <property type="entry name" value="CheY-like"/>
    <property type="match status" value="1"/>
</dbReference>
<keyword evidence="10" id="KW-1185">Reference proteome</keyword>
<evidence type="ECO:0000256" key="3">
    <source>
        <dbReference type="ARBA" id="ARBA00023015"/>
    </source>
</evidence>
<dbReference type="PANTHER" id="PTHR43874:SF19">
    <property type="entry name" value="RESPONSE REGULATOR 23-RELATED"/>
    <property type="match status" value="1"/>
</dbReference>
<reference evidence="9" key="2">
    <citation type="submission" date="2022-03" db="EMBL/GenBank/DDBJ databases">
        <title>Draft title - Genomic analysis of global carrot germplasm unveils the trajectory of domestication and the origin of high carotenoid orange carrot.</title>
        <authorList>
            <person name="Iorizzo M."/>
            <person name="Ellison S."/>
            <person name="Senalik D."/>
            <person name="Macko-Podgorni A."/>
            <person name="Grzebelus D."/>
            <person name="Bostan H."/>
            <person name="Rolling W."/>
            <person name="Curaba J."/>
            <person name="Simon P."/>
        </authorList>
    </citation>
    <scope>NUCLEOTIDE SEQUENCE</scope>
    <source>
        <tissue evidence="9">Leaf</tissue>
    </source>
</reference>
<dbReference type="InterPro" id="IPR001789">
    <property type="entry name" value="Sig_transdc_resp-reg_receiver"/>
</dbReference>
<dbReference type="PROSITE" id="PS50110">
    <property type="entry name" value="RESPONSE_REGULATORY"/>
    <property type="match status" value="1"/>
</dbReference>
<evidence type="ECO:0000256" key="5">
    <source>
        <dbReference type="ARBA" id="ARBA00023242"/>
    </source>
</evidence>
<dbReference type="GO" id="GO:0000160">
    <property type="term" value="P:phosphorelay signal transduction system"/>
    <property type="evidence" value="ECO:0007669"/>
    <property type="project" value="UniProtKB-KW"/>
</dbReference>
<evidence type="ECO:0000256" key="2">
    <source>
        <dbReference type="ARBA" id="ARBA00023012"/>
    </source>
</evidence>